<feature type="chain" id="PRO_5014940272" description="Tetratricopeptide repeat-containing protein" evidence="3">
    <location>
        <begin position="23"/>
        <end position="376"/>
    </location>
</feature>
<keyword evidence="3" id="KW-0732">Signal</keyword>
<dbReference type="Proteomes" id="UP000231701">
    <property type="component" value="Chromosome"/>
</dbReference>
<dbReference type="InterPro" id="IPR019734">
    <property type="entry name" value="TPR_rpt"/>
</dbReference>
<dbReference type="AlphaFoldDB" id="A0A2K8L3V5"/>
<evidence type="ECO:0008006" key="6">
    <source>
        <dbReference type="Google" id="ProtNLM"/>
    </source>
</evidence>
<reference evidence="4 5" key="1">
    <citation type="submission" date="2016-12" db="EMBL/GenBank/DDBJ databases">
        <title>Isolation and genomic insights into novel planktonic Zetaproteobacteria from stratified waters of the Chesapeake Bay.</title>
        <authorList>
            <person name="McAllister S.M."/>
            <person name="Kato S."/>
            <person name="Chan C.S."/>
            <person name="Chiu B.K."/>
            <person name="Field E.K."/>
        </authorList>
    </citation>
    <scope>NUCLEOTIDE SEQUENCE [LARGE SCALE GENOMIC DNA]</scope>
    <source>
        <strain evidence="4 5">CP-5</strain>
    </source>
</reference>
<protein>
    <recommendedName>
        <fullName evidence="6">Tetratricopeptide repeat-containing protein</fullName>
    </recommendedName>
</protein>
<dbReference type="KEGG" id="maes:Ga0123461_2105"/>
<feature type="compositionally biased region" description="Basic and acidic residues" evidence="2">
    <location>
        <begin position="237"/>
        <end position="246"/>
    </location>
</feature>
<feature type="region of interest" description="Disordered" evidence="2">
    <location>
        <begin position="237"/>
        <end position="265"/>
    </location>
</feature>
<feature type="repeat" description="TPR" evidence="1">
    <location>
        <begin position="310"/>
        <end position="343"/>
    </location>
</feature>
<evidence type="ECO:0000256" key="2">
    <source>
        <dbReference type="SAM" id="MobiDB-lite"/>
    </source>
</evidence>
<gene>
    <name evidence="4" type="ORF">Ga0123461_2105</name>
</gene>
<dbReference type="EMBL" id="CP018799">
    <property type="protein sequence ID" value="ATX80511.1"/>
    <property type="molecule type" value="Genomic_DNA"/>
</dbReference>
<keyword evidence="1" id="KW-0802">TPR repeat</keyword>
<proteinExistence type="predicted"/>
<evidence type="ECO:0000256" key="3">
    <source>
        <dbReference type="SAM" id="SignalP"/>
    </source>
</evidence>
<evidence type="ECO:0000313" key="5">
    <source>
        <dbReference type="Proteomes" id="UP000231701"/>
    </source>
</evidence>
<name>A0A2K8L3V5_MARES</name>
<keyword evidence="5" id="KW-1185">Reference proteome</keyword>
<dbReference type="InterPro" id="IPR011990">
    <property type="entry name" value="TPR-like_helical_dom_sf"/>
</dbReference>
<accession>A0A2K8L3V5</accession>
<dbReference type="PROSITE" id="PS50005">
    <property type="entry name" value="TPR"/>
    <property type="match status" value="1"/>
</dbReference>
<feature type="signal peptide" evidence="3">
    <location>
        <begin position="1"/>
        <end position="22"/>
    </location>
</feature>
<dbReference type="SUPFAM" id="SSF48452">
    <property type="entry name" value="TPR-like"/>
    <property type="match status" value="1"/>
</dbReference>
<evidence type="ECO:0000313" key="4">
    <source>
        <dbReference type="EMBL" id="ATX80511.1"/>
    </source>
</evidence>
<organism evidence="4 5">
    <name type="scientific">Mariprofundus aestuarium</name>
    <dbReference type="NCBI Taxonomy" id="1921086"/>
    <lineage>
        <taxon>Bacteria</taxon>
        <taxon>Pseudomonadati</taxon>
        <taxon>Pseudomonadota</taxon>
        <taxon>Candidatius Mariprofundia</taxon>
        <taxon>Mariprofundales</taxon>
        <taxon>Mariprofundaceae</taxon>
        <taxon>Mariprofundus</taxon>
    </lineage>
</organism>
<dbReference type="Gene3D" id="1.25.40.10">
    <property type="entry name" value="Tetratricopeptide repeat domain"/>
    <property type="match status" value="1"/>
</dbReference>
<sequence>MLLRILIAGLLLLPLASCTTNGKSFDTSVSFPMISSYAGIKRDFEAGRIMKARAGVLELKRGHRDYAAAYKLLKQKIEPARRRIYVHYLRVAKAYEKQEVWYKAMEAYADAKAVTIKPDLMEMKRAEMELKMRQLRLDRLLAQRRSEDAVWMQHLTAYNPPKGVDPQDEAFLHQQKGFNDFLAERADTAFDEAKRYLRNKQPEIAYIEIESHLRLQPDSESGMKLLAEIREQLPKELELSKLDSPKSKSSQPEIKGVSPHQPVTAEQIKEAIRKDRLLEARQMLNSYRRSGGAGASRLSAQLNKRISTRAGNLFGSGSYAFRHEQLDEAIKYWSEAVALMPGRSDYADALHRARQLKERLNLLRKQKDSDPVPEEE</sequence>
<evidence type="ECO:0000256" key="1">
    <source>
        <dbReference type="PROSITE-ProRule" id="PRU00339"/>
    </source>
</evidence>